<evidence type="ECO:0000259" key="3">
    <source>
        <dbReference type="PROSITE" id="PS50977"/>
    </source>
</evidence>
<evidence type="ECO:0000256" key="1">
    <source>
        <dbReference type="ARBA" id="ARBA00023125"/>
    </source>
</evidence>
<dbReference type="PRINTS" id="PR00455">
    <property type="entry name" value="HTHTETR"/>
</dbReference>
<evidence type="ECO:0000313" key="5">
    <source>
        <dbReference type="Proteomes" id="UP001500002"/>
    </source>
</evidence>
<feature type="domain" description="HTH tetR-type" evidence="3">
    <location>
        <begin position="17"/>
        <end position="77"/>
    </location>
</feature>
<dbReference type="PANTHER" id="PTHR30055:SF146">
    <property type="entry name" value="HTH-TYPE TRANSCRIPTIONAL DUAL REGULATOR CECR"/>
    <property type="match status" value="1"/>
</dbReference>
<dbReference type="RefSeq" id="WP_344294636.1">
    <property type="nucleotide sequence ID" value="NZ_BAAANJ010000004.1"/>
</dbReference>
<name>A0ABN2M1G7_9MICO</name>
<organism evidence="4 5">
    <name type="scientific">Agromyces neolithicus</name>
    <dbReference type="NCBI Taxonomy" id="269420"/>
    <lineage>
        <taxon>Bacteria</taxon>
        <taxon>Bacillati</taxon>
        <taxon>Actinomycetota</taxon>
        <taxon>Actinomycetes</taxon>
        <taxon>Micrococcales</taxon>
        <taxon>Microbacteriaceae</taxon>
        <taxon>Agromyces</taxon>
    </lineage>
</organism>
<evidence type="ECO:0000313" key="4">
    <source>
        <dbReference type="EMBL" id="GAA1806073.1"/>
    </source>
</evidence>
<evidence type="ECO:0000256" key="2">
    <source>
        <dbReference type="PROSITE-ProRule" id="PRU00335"/>
    </source>
</evidence>
<accession>A0ABN2M1G7</accession>
<reference evidence="4 5" key="1">
    <citation type="journal article" date="2019" name="Int. J. Syst. Evol. Microbiol.">
        <title>The Global Catalogue of Microorganisms (GCM) 10K type strain sequencing project: providing services to taxonomists for standard genome sequencing and annotation.</title>
        <authorList>
            <consortium name="The Broad Institute Genomics Platform"/>
            <consortium name="The Broad Institute Genome Sequencing Center for Infectious Disease"/>
            <person name="Wu L."/>
            <person name="Ma J."/>
        </authorList>
    </citation>
    <scope>NUCLEOTIDE SEQUENCE [LARGE SCALE GENOMIC DNA]</scope>
    <source>
        <strain evidence="4 5">JCM 14322</strain>
    </source>
</reference>
<dbReference type="EMBL" id="BAAANJ010000004">
    <property type="protein sequence ID" value="GAA1806073.1"/>
    <property type="molecule type" value="Genomic_DNA"/>
</dbReference>
<keyword evidence="5" id="KW-1185">Reference proteome</keyword>
<dbReference type="SUPFAM" id="SSF46689">
    <property type="entry name" value="Homeodomain-like"/>
    <property type="match status" value="1"/>
</dbReference>
<dbReference type="Proteomes" id="UP001500002">
    <property type="component" value="Unassembled WGS sequence"/>
</dbReference>
<feature type="DNA-binding region" description="H-T-H motif" evidence="2">
    <location>
        <begin position="40"/>
        <end position="59"/>
    </location>
</feature>
<dbReference type="Pfam" id="PF00440">
    <property type="entry name" value="TetR_N"/>
    <property type="match status" value="1"/>
</dbReference>
<dbReference type="InterPro" id="IPR001647">
    <property type="entry name" value="HTH_TetR"/>
</dbReference>
<keyword evidence="1 2" id="KW-0238">DNA-binding</keyword>
<gene>
    <name evidence="4" type="ORF">GCM10009749_12910</name>
</gene>
<comment type="caution">
    <text evidence="4">The sequence shown here is derived from an EMBL/GenBank/DDBJ whole genome shotgun (WGS) entry which is preliminary data.</text>
</comment>
<dbReference type="InterPro" id="IPR036271">
    <property type="entry name" value="Tet_transcr_reg_TetR-rel_C_sf"/>
</dbReference>
<dbReference type="InterPro" id="IPR009057">
    <property type="entry name" value="Homeodomain-like_sf"/>
</dbReference>
<dbReference type="Pfam" id="PF14246">
    <property type="entry name" value="TetR_C_7"/>
    <property type="match status" value="1"/>
</dbReference>
<dbReference type="PROSITE" id="PS50977">
    <property type="entry name" value="HTH_TETR_2"/>
    <property type="match status" value="1"/>
</dbReference>
<dbReference type="PANTHER" id="PTHR30055">
    <property type="entry name" value="HTH-TYPE TRANSCRIPTIONAL REGULATOR RUTR"/>
    <property type="match status" value="1"/>
</dbReference>
<dbReference type="Gene3D" id="1.10.357.10">
    <property type="entry name" value="Tetracycline Repressor, domain 2"/>
    <property type="match status" value="1"/>
</dbReference>
<dbReference type="InterPro" id="IPR039536">
    <property type="entry name" value="TetR_C_Proteobacteria"/>
</dbReference>
<protein>
    <submittedName>
        <fullName evidence="4">TetR/AcrR family transcriptional regulator</fullName>
    </submittedName>
</protein>
<dbReference type="InterPro" id="IPR050109">
    <property type="entry name" value="HTH-type_TetR-like_transc_reg"/>
</dbReference>
<dbReference type="SUPFAM" id="SSF48498">
    <property type="entry name" value="Tetracyclin repressor-like, C-terminal domain"/>
    <property type="match status" value="1"/>
</dbReference>
<sequence>MMATDGASVMESMGRSERKHRAILAAAEEMFLAGGYLGTNMDELAARSSVSKQTVYKHFGSKEALFVELVTSMTDAAGDRVHSDVADPAEGDDLVGFLESYADRQLDIVMTPKLLQLRRLVIGEVGRFPDLAEALYEHGPKRAIGRLAAMFERLAERGLLHVDDATAAATAFNWLVMGEPLNRAMLLGDAAIPSHDHRRSQVRTAVRVFLAAYGAR</sequence>
<proteinExistence type="predicted"/>